<gene>
    <name evidence="1" type="ORF">AVDCRST_MAG01-01-2909</name>
</gene>
<evidence type="ECO:0000313" key="1">
    <source>
        <dbReference type="EMBL" id="CAA9430720.1"/>
    </source>
</evidence>
<name>A0A6J4Q0C9_9ACTN</name>
<reference evidence="1" key="1">
    <citation type="submission" date="2020-02" db="EMBL/GenBank/DDBJ databases">
        <authorList>
            <person name="Meier V. D."/>
        </authorList>
    </citation>
    <scope>NUCLEOTIDE SEQUENCE</scope>
    <source>
        <strain evidence="1">AVDCRST_MAG01</strain>
    </source>
</reference>
<dbReference type="EMBL" id="CADCUW010000385">
    <property type="protein sequence ID" value="CAA9430720.1"/>
    <property type="molecule type" value="Genomic_DNA"/>
</dbReference>
<accession>A0A6J4Q0C9</accession>
<sequence>MPNEGEDFSTGGGERLRLPPGYFMQYVAPNAGPAPDPAEALWILRGPDGLAVAQYAPGAATKGAVEGAAAEHRRSVGR</sequence>
<organism evidence="1">
    <name type="scientific">uncultured Rubrobacteraceae bacterium</name>
    <dbReference type="NCBI Taxonomy" id="349277"/>
    <lineage>
        <taxon>Bacteria</taxon>
        <taxon>Bacillati</taxon>
        <taxon>Actinomycetota</taxon>
        <taxon>Rubrobacteria</taxon>
        <taxon>Rubrobacterales</taxon>
        <taxon>Rubrobacteraceae</taxon>
        <taxon>environmental samples</taxon>
    </lineage>
</organism>
<dbReference type="AlphaFoldDB" id="A0A6J4Q0C9"/>
<protein>
    <submittedName>
        <fullName evidence="1">Uncharacterized protein</fullName>
    </submittedName>
</protein>
<proteinExistence type="predicted"/>